<feature type="region of interest" description="Disordered" evidence="5">
    <location>
        <begin position="237"/>
        <end position="276"/>
    </location>
</feature>
<evidence type="ECO:0000313" key="6">
    <source>
        <dbReference type="EMBL" id="ETW09489.1"/>
    </source>
</evidence>
<protein>
    <submittedName>
        <fullName evidence="6">Uncharacterized protein</fullName>
    </submittedName>
</protein>
<proteinExistence type="predicted"/>
<keyword evidence="4" id="KW-0539">Nucleus</keyword>
<gene>
    <name evidence="6" type="ORF">H310_00059</name>
</gene>
<dbReference type="eggNOG" id="ENOG502RYF4">
    <property type="taxonomic scope" value="Eukaryota"/>
</dbReference>
<dbReference type="EMBL" id="KI913952">
    <property type="protein sequence ID" value="ETW09489.1"/>
    <property type="molecule type" value="Genomic_DNA"/>
</dbReference>
<sequence length="497" mass="54413">MEINKDIVDDNFESYALSLEGKTAVGVTLCSPLLLPLEAPSTANKEVWNARVYHNCLACNPFAKDSVYYVSRDGDLVQLTFSARDGSSLEQTKLLTFPQLVTTPVEKRLDNPSIRFVAPHMGVFTDGTGQMIIFGFMHGHWSVLSSSTPLGPSLSLNLLQAHLTTNEESIHCLVGSLDASTGIHRVYAFTISLHAPLDIQPTLVHEGGKGITYAHFHGHQDVVFLVEGEHDLRVPVQSHPSHKRHHELEGGPVLKAPRAGLGFSGEVPNPELPLPPLNHADLTKPLYDRFLASTTPYSSMEQPLHLAPPPSAVHPPDVPIEIPTTDSLLGGYEECDDLDPNATAVLYSFHFGANAITAKFDIDCRRYSVLGPSSKYSDRLLFQYDVHGVVFRVESTPHAISLTHESTFPAFGYVQASKTHKKYMGFHPTGSLAVIADFEKQLYLYKGRPDANQGAHVRSSFLHELAAGESIYGVQFLGPSVIVALTPSRVVRLNVAM</sequence>
<dbReference type="GeneID" id="20077109"/>
<dbReference type="RefSeq" id="XP_008860900.1">
    <property type="nucleotide sequence ID" value="XM_008862678.1"/>
</dbReference>
<dbReference type="GO" id="GO:0005737">
    <property type="term" value="C:cytoplasm"/>
    <property type="evidence" value="ECO:0007669"/>
    <property type="project" value="UniProtKB-SubCell"/>
</dbReference>
<evidence type="ECO:0000256" key="3">
    <source>
        <dbReference type="ARBA" id="ARBA00022490"/>
    </source>
</evidence>
<name>A0A024UT32_9STRA</name>
<dbReference type="OrthoDB" id="2148490at2759"/>
<dbReference type="STRING" id="157072.A0A024UT32"/>
<reference evidence="6" key="1">
    <citation type="submission" date="2013-12" db="EMBL/GenBank/DDBJ databases">
        <title>The Genome Sequence of Aphanomyces invadans NJM9701.</title>
        <authorList>
            <consortium name="The Broad Institute Genomics Platform"/>
            <person name="Russ C."/>
            <person name="Tyler B."/>
            <person name="van West P."/>
            <person name="Dieguez-Uribeondo J."/>
            <person name="Young S.K."/>
            <person name="Zeng Q."/>
            <person name="Gargeya S."/>
            <person name="Fitzgerald M."/>
            <person name="Abouelleil A."/>
            <person name="Alvarado L."/>
            <person name="Chapman S.B."/>
            <person name="Gainer-Dewar J."/>
            <person name="Goldberg J."/>
            <person name="Griggs A."/>
            <person name="Gujja S."/>
            <person name="Hansen M."/>
            <person name="Howarth C."/>
            <person name="Imamovic A."/>
            <person name="Ireland A."/>
            <person name="Larimer J."/>
            <person name="McCowan C."/>
            <person name="Murphy C."/>
            <person name="Pearson M."/>
            <person name="Poon T.W."/>
            <person name="Priest M."/>
            <person name="Roberts A."/>
            <person name="Saif S."/>
            <person name="Shea T."/>
            <person name="Sykes S."/>
            <person name="Wortman J."/>
            <person name="Nusbaum C."/>
            <person name="Birren B."/>
        </authorList>
    </citation>
    <scope>NUCLEOTIDE SEQUENCE [LARGE SCALE GENOMIC DNA]</scope>
    <source>
        <strain evidence="6">NJM9701</strain>
    </source>
</reference>
<dbReference type="PANTHER" id="PTHR21664:SF1">
    <property type="entry name" value="NUDC DOMAIN-CONTAINING PROTEIN 1"/>
    <property type="match status" value="1"/>
</dbReference>
<evidence type="ECO:0000256" key="4">
    <source>
        <dbReference type="ARBA" id="ARBA00023242"/>
    </source>
</evidence>
<comment type="subcellular location">
    <subcellularLocation>
        <location evidence="2">Cytoplasm</location>
    </subcellularLocation>
    <subcellularLocation>
        <location evidence="1">Nucleus</location>
    </subcellularLocation>
</comment>
<dbReference type="GO" id="GO:0005634">
    <property type="term" value="C:nucleus"/>
    <property type="evidence" value="ECO:0007669"/>
    <property type="project" value="UniProtKB-SubCell"/>
</dbReference>
<evidence type="ECO:0000256" key="1">
    <source>
        <dbReference type="ARBA" id="ARBA00004123"/>
    </source>
</evidence>
<keyword evidence="3" id="KW-0963">Cytoplasm</keyword>
<evidence type="ECO:0000256" key="2">
    <source>
        <dbReference type="ARBA" id="ARBA00004496"/>
    </source>
</evidence>
<dbReference type="AlphaFoldDB" id="A0A024UT32"/>
<dbReference type="VEuPathDB" id="FungiDB:H310_00059"/>
<organism evidence="6">
    <name type="scientific">Aphanomyces invadans</name>
    <dbReference type="NCBI Taxonomy" id="157072"/>
    <lineage>
        <taxon>Eukaryota</taxon>
        <taxon>Sar</taxon>
        <taxon>Stramenopiles</taxon>
        <taxon>Oomycota</taxon>
        <taxon>Saprolegniomycetes</taxon>
        <taxon>Saprolegniales</taxon>
        <taxon>Verrucalvaceae</taxon>
        <taxon>Aphanomyces</taxon>
    </lineage>
</organism>
<accession>A0A024UT32</accession>
<evidence type="ECO:0000256" key="5">
    <source>
        <dbReference type="SAM" id="MobiDB-lite"/>
    </source>
</evidence>
<dbReference type="InterPro" id="IPR037895">
    <property type="entry name" value="NUDCD1"/>
</dbReference>
<dbReference type="PANTHER" id="PTHR21664">
    <property type="entry name" value="CHRONIC MYELOGENOUS LEUKEMIA TUMOR ANTIGEN 66"/>
    <property type="match status" value="1"/>
</dbReference>